<keyword evidence="2" id="KW-1185">Reference proteome</keyword>
<dbReference type="RefSeq" id="WP_072581595.1">
    <property type="nucleotide sequence ID" value="NZ_CP016020.1"/>
</dbReference>
<name>A0A1L3MWU4_9BACI</name>
<sequence>MPSPRLKLKKIWTDVVFFEVNLGLIGNDCTINLDIYLDNAYLDELREGIINFANQLGKHEFTWITGHETGDATHFLSLRFFLAERRGIVGIEVKVDNKMEPPYNMRSNFYLLTEINQIDDFARQLERFIKEETLEIEGII</sequence>
<dbReference type="Proteomes" id="UP000181936">
    <property type="component" value="Chromosome"/>
</dbReference>
<protein>
    <submittedName>
        <fullName evidence="1">Uncharacterized protein</fullName>
    </submittedName>
</protein>
<dbReference type="OrthoDB" id="2669323at2"/>
<organism evidence="1 2">
    <name type="scientific">Bacillus weihaiensis</name>
    <dbReference type="NCBI Taxonomy" id="1547283"/>
    <lineage>
        <taxon>Bacteria</taxon>
        <taxon>Bacillati</taxon>
        <taxon>Bacillota</taxon>
        <taxon>Bacilli</taxon>
        <taxon>Bacillales</taxon>
        <taxon>Bacillaceae</taxon>
        <taxon>Bacillus</taxon>
    </lineage>
</organism>
<gene>
    <name evidence="1" type="ORF">A9C19_20180</name>
</gene>
<dbReference type="EMBL" id="CP016020">
    <property type="protein sequence ID" value="APH06803.1"/>
    <property type="molecule type" value="Genomic_DNA"/>
</dbReference>
<proteinExistence type="predicted"/>
<dbReference type="AlphaFoldDB" id="A0A1L3MWU4"/>
<accession>A0A1L3MWU4</accession>
<evidence type="ECO:0000313" key="2">
    <source>
        <dbReference type="Proteomes" id="UP000181936"/>
    </source>
</evidence>
<evidence type="ECO:0000313" key="1">
    <source>
        <dbReference type="EMBL" id="APH06803.1"/>
    </source>
</evidence>
<dbReference type="KEGG" id="bwh:A9C19_20180"/>
<reference evidence="1 2" key="1">
    <citation type="journal article" date="2016" name="Sci. Rep.">
        <title>Complete genome sequence and transcriptomic analysis of a novel marine strain Bacillus weihaiensis reveals the mechanism of brown algae degradation.</title>
        <authorList>
            <person name="Zhu Y."/>
            <person name="Chen P."/>
            <person name="Bao Y."/>
            <person name="Men Y."/>
            <person name="Zeng Y."/>
            <person name="Yang J."/>
            <person name="Sun J."/>
            <person name="Sun Y."/>
        </authorList>
    </citation>
    <scope>NUCLEOTIDE SEQUENCE [LARGE SCALE GENOMIC DNA]</scope>
    <source>
        <strain evidence="1 2">Alg07</strain>
    </source>
</reference>